<dbReference type="PANTHER" id="PTHR34978">
    <property type="entry name" value="POSSIBLE SENSOR-TRANSDUCER PROTEIN BLAR"/>
    <property type="match status" value="1"/>
</dbReference>
<keyword evidence="1" id="KW-0998">Cell outer membrane</keyword>
<dbReference type="Proteomes" id="UP000182544">
    <property type="component" value="Unassembled WGS sequence"/>
</dbReference>
<dbReference type="InterPro" id="IPR008756">
    <property type="entry name" value="Peptidase_M56"/>
</dbReference>
<dbReference type="AlphaFoldDB" id="A0A1K2IKR8"/>
<dbReference type="GO" id="GO:0009279">
    <property type="term" value="C:cell outer membrane"/>
    <property type="evidence" value="ECO:0007669"/>
    <property type="project" value="UniProtKB-SubCell"/>
</dbReference>
<reference evidence="4 5" key="1">
    <citation type="submission" date="2016-10" db="EMBL/GenBank/DDBJ databases">
        <authorList>
            <person name="de Groot N.N."/>
        </authorList>
    </citation>
    <scope>NUCLEOTIDE SEQUENCE [LARGE SCALE GENOMIC DNA]</scope>
    <source>
        <strain evidence="4 5">DSM 18180</strain>
    </source>
</reference>
<dbReference type="CDD" id="cd07341">
    <property type="entry name" value="M56_BlaR1_MecR1_like"/>
    <property type="match status" value="1"/>
</dbReference>
<dbReference type="InterPro" id="IPR037066">
    <property type="entry name" value="Plug_dom_sf"/>
</dbReference>
<dbReference type="PANTHER" id="PTHR34978:SF3">
    <property type="entry name" value="SLR0241 PROTEIN"/>
    <property type="match status" value="1"/>
</dbReference>
<keyword evidence="1" id="KW-1134">Transmembrane beta strand</keyword>
<evidence type="ECO:0000313" key="5">
    <source>
        <dbReference type="Proteomes" id="UP000182544"/>
    </source>
</evidence>
<gene>
    <name evidence="4" type="ORF">SAMN05428642_102619</name>
</gene>
<name>A0A1K2IKR8_9FLAO</name>
<comment type="similarity">
    <text evidence="1">Belongs to the TonB-dependent receptor family.</text>
</comment>
<protein>
    <submittedName>
        <fullName evidence="4">Signal transducer regulating beta-lactamase production, contains metallopeptidase domain</fullName>
    </submittedName>
</protein>
<dbReference type="SUPFAM" id="SSF56935">
    <property type="entry name" value="Porins"/>
    <property type="match status" value="1"/>
</dbReference>
<accession>A0A1K2IKR8</accession>
<feature type="transmembrane region" description="Helical" evidence="2">
    <location>
        <begin position="86"/>
        <end position="111"/>
    </location>
</feature>
<dbReference type="PROSITE" id="PS52016">
    <property type="entry name" value="TONB_DEPENDENT_REC_3"/>
    <property type="match status" value="1"/>
</dbReference>
<dbReference type="Pfam" id="PF05569">
    <property type="entry name" value="Peptidase_M56"/>
    <property type="match status" value="1"/>
</dbReference>
<feature type="domain" description="Peptidase M56" evidence="3">
    <location>
        <begin position="76"/>
        <end position="247"/>
    </location>
</feature>
<evidence type="ECO:0000259" key="3">
    <source>
        <dbReference type="Pfam" id="PF05569"/>
    </source>
</evidence>
<feature type="transmembrane region" description="Helical" evidence="2">
    <location>
        <begin position="6"/>
        <end position="22"/>
    </location>
</feature>
<dbReference type="STRING" id="369401.SAMN05428642_102619"/>
<dbReference type="Gene3D" id="2.170.130.10">
    <property type="entry name" value="TonB-dependent receptor, plug domain"/>
    <property type="match status" value="1"/>
</dbReference>
<keyword evidence="2" id="KW-1133">Transmembrane helix</keyword>
<organism evidence="4 5">
    <name type="scientific">Flaviramulus basaltis</name>
    <dbReference type="NCBI Taxonomy" id="369401"/>
    <lineage>
        <taxon>Bacteria</taxon>
        <taxon>Pseudomonadati</taxon>
        <taxon>Bacteroidota</taxon>
        <taxon>Flavobacteriia</taxon>
        <taxon>Flavobacteriales</taxon>
        <taxon>Flavobacteriaceae</taxon>
        <taxon>Flaviramulus</taxon>
    </lineage>
</organism>
<evidence type="ECO:0000256" key="1">
    <source>
        <dbReference type="PROSITE-ProRule" id="PRU01360"/>
    </source>
</evidence>
<dbReference type="EMBL" id="FPKV01000002">
    <property type="protein sequence ID" value="SFZ92259.1"/>
    <property type="molecule type" value="Genomic_DNA"/>
</dbReference>
<keyword evidence="1 2" id="KW-0812">Transmembrane</keyword>
<feature type="transmembrane region" description="Helical" evidence="2">
    <location>
        <begin position="34"/>
        <end position="54"/>
    </location>
</feature>
<dbReference type="InterPro" id="IPR052173">
    <property type="entry name" value="Beta-lactam_resp_regulator"/>
</dbReference>
<sequence length="600" mass="69048">MEYLFKVSAVITIFYFCYKLFLQRDTFFESNRWFLLAGLITAFLIPLYVITEYIEYTPTALPNYILNADIKQNIENTFNVLDFLPIIYLLGVIVFSARFLLQIKSLANLIFKNKKQKKSPYIFVETNADVSPFSFFNWIVYNPNQFNKEELSQIITHEKVHAKQCHSIDVLLTQITCTLLWFNPFIWFYNKDLKQNLEFIADSSAINYSECKKAYQYTLLKTSLPTHQLALSNNFYNSLIKKRIVMLHKSKSKKINQIKLTLVLPLLAIFLMSFNTEKIYVAKENPLNKTFNIETLEEIDNSTKVDNVIAESDKKKGDKSTSTSVIAKKQNIKKSPILNDLIMVGINKKSTDSDLDNIISIFKEYDVAISFKDIKRNKNGEITAIKINANSKSSNANFNVSSDSAIKLITIMFNKKDNSITIGNTATKNNGVSYFLSDNDKIKVYEVHNYDKEHDTILISKDGELHEINNDSTYITTSDKKIIKLKKSKIISDDDENELKVIIESDTVNKREDIIIKKGKTKKNYKVKTISNDKDESKIFITTDDNKEPLFILDGKEIENKLDDINPNDIEKINILKGERAIEKYGDKGKNGVVEIITKK</sequence>
<keyword evidence="5" id="KW-1185">Reference proteome</keyword>
<comment type="subcellular location">
    <subcellularLocation>
        <location evidence="1">Cell outer membrane</location>
        <topology evidence="1">Multi-pass membrane protein</topology>
    </subcellularLocation>
</comment>
<evidence type="ECO:0000256" key="2">
    <source>
        <dbReference type="SAM" id="Phobius"/>
    </source>
</evidence>
<dbReference type="InterPro" id="IPR039426">
    <property type="entry name" value="TonB-dep_rcpt-like"/>
</dbReference>
<evidence type="ECO:0000313" key="4">
    <source>
        <dbReference type="EMBL" id="SFZ92259.1"/>
    </source>
</evidence>
<dbReference type="RefSeq" id="WP_072401616.1">
    <property type="nucleotide sequence ID" value="NZ_FPKV01000002.1"/>
</dbReference>
<proteinExistence type="inferred from homology"/>
<dbReference type="OrthoDB" id="1522859at2"/>
<keyword evidence="1" id="KW-0813">Transport</keyword>
<keyword evidence="1 2" id="KW-0472">Membrane</keyword>